<protein>
    <recommendedName>
        <fullName evidence="3">isochorismate synthase</fullName>
        <ecNumber evidence="3">5.4.4.2</ecNumber>
    </recommendedName>
</protein>
<reference evidence="7 8" key="1">
    <citation type="submission" date="2018-06" db="EMBL/GenBank/DDBJ databases">
        <title>The Genome of Cuscuta australis (Dodder) Provides Insight into the Evolution of Plant Parasitism.</title>
        <authorList>
            <person name="Liu H."/>
        </authorList>
    </citation>
    <scope>NUCLEOTIDE SEQUENCE [LARGE SCALE GENOMIC DNA]</scope>
    <source>
        <strain evidence="8">cv. Yunnan</strain>
        <tissue evidence="7">Vines</tissue>
    </source>
</reference>
<name>A0A328D0M4_9ASTE</name>
<feature type="domain" description="Chorismate-utilising enzyme C-terminal" evidence="6">
    <location>
        <begin position="303"/>
        <end position="498"/>
    </location>
</feature>
<gene>
    <name evidence="7" type="ORF">DM860_011530</name>
</gene>
<dbReference type="SUPFAM" id="SSF56322">
    <property type="entry name" value="ADC synthase"/>
    <property type="match status" value="1"/>
</dbReference>
<dbReference type="NCBIfam" id="TIGR00543">
    <property type="entry name" value="isochor_syn"/>
    <property type="match status" value="1"/>
</dbReference>
<comment type="caution">
    <text evidence="7">The sequence shown here is derived from an EMBL/GenBank/DDBJ whole genome shotgun (WGS) entry which is preliminary data.</text>
</comment>
<evidence type="ECO:0000256" key="1">
    <source>
        <dbReference type="ARBA" id="ARBA00000799"/>
    </source>
</evidence>
<dbReference type="GO" id="GO:0042372">
    <property type="term" value="P:phylloquinone biosynthetic process"/>
    <property type="evidence" value="ECO:0007669"/>
    <property type="project" value="TreeGrafter"/>
</dbReference>
<comment type="catalytic activity">
    <reaction evidence="1">
        <text>chorismate = isochorismate</text>
        <dbReference type="Rhea" id="RHEA:18985"/>
        <dbReference type="ChEBI" id="CHEBI:29748"/>
        <dbReference type="ChEBI" id="CHEBI:29780"/>
        <dbReference type="EC" id="5.4.4.2"/>
    </reaction>
</comment>
<dbReference type="InterPro" id="IPR005801">
    <property type="entry name" value="ADC_synthase"/>
</dbReference>
<dbReference type="InterPro" id="IPR015890">
    <property type="entry name" value="Chorismate_C"/>
</dbReference>
<evidence type="ECO:0000313" key="7">
    <source>
        <dbReference type="EMBL" id="RAL39044.1"/>
    </source>
</evidence>
<dbReference type="EC" id="5.4.4.2" evidence="3"/>
<evidence type="ECO:0000256" key="2">
    <source>
        <dbReference type="ARBA" id="ARBA00005297"/>
    </source>
</evidence>
<evidence type="ECO:0000256" key="5">
    <source>
        <dbReference type="ARBA" id="ARBA00023235"/>
    </source>
</evidence>
<evidence type="ECO:0000313" key="8">
    <source>
        <dbReference type="Proteomes" id="UP000249390"/>
    </source>
</evidence>
<dbReference type="GO" id="GO:0008909">
    <property type="term" value="F:isochorismate synthase activity"/>
    <property type="evidence" value="ECO:0007669"/>
    <property type="project" value="UniProtKB-EC"/>
</dbReference>
<dbReference type="Pfam" id="PF00425">
    <property type="entry name" value="Chorismate_bind"/>
    <property type="match status" value="1"/>
</dbReference>
<organism evidence="7 8">
    <name type="scientific">Cuscuta australis</name>
    <dbReference type="NCBI Taxonomy" id="267555"/>
    <lineage>
        <taxon>Eukaryota</taxon>
        <taxon>Viridiplantae</taxon>
        <taxon>Streptophyta</taxon>
        <taxon>Embryophyta</taxon>
        <taxon>Tracheophyta</taxon>
        <taxon>Spermatophyta</taxon>
        <taxon>Magnoliopsida</taxon>
        <taxon>eudicotyledons</taxon>
        <taxon>Gunneridae</taxon>
        <taxon>Pentapetalae</taxon>
        <taxon>asterids</taxon>
        <taxon>lamiids</taxon>
        <taxon>Solanales</taxon>
        <taxon>Convolvulaceae</taxon>
        <taxon>Cuscuteae</taxon>
        <taxon>Cuscuta</taxon>
        <taxon>Cuscuta subgen. Grammica</taxon>
        <taxon>Cuscuta sect. Cleistogrammica</taxon>
    </lineage>
</organism>
<dbReference type="InterPro" id="IPR004561">
    <property type="entry name" value="IsoChor_synthase"/>
</dbReference>
<keyword evidence="8" id="KW-1185">Reference proteome</keyword>
<keyword evidence="4" id="KW-0460">Magnesium</keyword>
<keyword evidence="5" id="KW-0413">Isomerase</keyword>
<dbReference type="AlphaFoldDB" id="A0A328D0M4"/>
<dbReference type="InterPro" id="IPR044250">
    <property type="entry name" value="MenF-like"/>
</dbReference>
<sequence length="521" mass="58419">MHSPMAATIRHFVVQFIEPKSKNCSLPSPHLFPTKPACFSIQRYYHGANCFLSVNGCQGDPIATAGMVETRTFPAVSSLDMATESLKAVVSDLINSDPPPFDSGIIRLEVPIKEKIEALAWLQAQNHLPHLPRCFFSGRSQRFDFDPSSIWHCHTADSVTLDSSSSKRHTVASVAGLGSAVFFRHFHPFSFNDWLAIKRFLSKKCPLIRAYGAIRFNATESMASEWIGFGSFYFMVPQVEFDECEESSMIAATIAWDDALSWTYKKSIHKLQATICEVCTIVKHLVGRVSDTYLLNSTHIPDKTSWDRDVKHALHMINSDDSKLIKVVLARSSRVVTCTDIDPLMWLACLKFEGENAYQFCLQPPDSPAFIGNTPEQLFHRNQLSICSDALAGTRARGGTELLDLKIGRDLLSSPKDHNEFAIVRECIKRRLEAVCSTVLIEPKKALRKLPRVQHLYARLTGRLQSEDDEFKILSSLHPTPAVCGYPTEAARVLIAETGRCLLLYADSTFIFSNYACHNPW</sequence>
<dbReference type="PANTHER" id="PTHR47253:SF4">
    <property type="entry name" value="ISOCHORISMATE SYNTHASE 2, CHLOROPLASTIC"/>
    <property type="match status" value="1"/>
</dbReference>
<dbReference type="Proteomes" id="UP000249390">
    <property type="component" value="Unassembled WGS sequence"/>
</dbReference>
<accession>A0A328D0M4</accession>
<evidence type="ECO:0000259" key="6">
    <source>
        <dbReference type="Pfam" id="PF00425"/>
    </source>
</evidence>
<dbReference type="Gene3D" id="3.60.120.10">
    <property type="entry name" value="Anthranilate synthase"/>
    <property type="match status" value="1"/>
</dbReference>
<dbReference type="PANTHER" id="PTHR47253">
    <property type="match status" value="1"/>
</dbReference>
<proteinExistence type="inferred from homology"/>
<comment type="similarity">
    <text evidence="2">Belongs to the isochorismate synthase family.</text>
</comment>
<evidence type="ECO:0000256" key="4">
    <source>
        <dbReference type="ARBA" id="ARBA00022842"/>
    </source>
</evidence>
<dbReference type="GO" id="GO:0009536">
    <property type="term" value="C:plastid"/>
    <property type="evidence" value="ECO:0007669"/>
    <property type="project" value="TreeGrafter"/>
</dbReference>
<dbReference type="EMBL" id="NQVE01000203">
    <property type="protein sequence ID" value="RAL39044.1"/>
    <property type="molecule type" value="Genomic_DNA"/>
</dbReference>
<evidence type="ECO:0000256" key="3">
    <source>
        <dbReference type="ARBA" id="ARBA00012824"/>
    </source>
</evidence>